<dbReference type="EMBL" id="CP001100">
    <property type="protein sequence ID" value="ACF12489.1"/>
    <property type="molecule type" value="Genomic_DNA"/>
</dbReference>
<evidence type="ECO:0000256" key="1">
    <source>
        <dbReference type="SAM" id="Phobius"/>
    </source>
</evidence>
<feature type="transmembrane region" description="Helical" evidence="1">
    <location>
        <begin position="38"/>
        <end position="59"/>
    </location>
</feature>
<accession>B3QS98</accession>
<keyword evidence="1" id="KW-0472">Membrane</keyword>
<feature type="domain" description="Multidrug resistance protein MdtA-like barrel-sandwich hybrid" evidence="2">
    <location>
        <begin position="80"/>
        <end position="286"/>
    </location>
</feature>
<dbReference type="InterPro" id="IPR011053">
    <property type="entry name" value="Single_hybrid_motif"/>
</dbReference>
<dbReference type="KEGG" id="cts:Ctha_0017"/>
<keyword evidence="4" id="KW-1185">Reference proteome</keyword>
<dbReference type="Proteomes" id="UP000001208">
    <property type="component" value="Chromosome"/>
</dbReference>
<evidence type="ECO:0000313" key="4">
    <source>
        <dbReference type="Proteomes" id="UP000001208"/>
    </source>
</evidence>
<dbReference type="HOGENOM" id="CLU_038456_0_0_10"/>
<dbReference type="PANTHER" id="PTHR30386">
    <property type="entry name" value="MEMBRANE FUSION SUBUNIT OF EMRAB-TOLC MULTIDRUG EFFLUX PUMP"/>
    <property type="match status" value="1"/>
</dbReference>
<reference evidence="3 4" key="1">
    <citation type="submission" date="2008-06" db="EMBL/GenBank/DDBJ databases">
        <title>Complete sequence of Chloroherpeton thalassium ATCC 35110.</title>
        <authorList>
            <consortium name="US DOE Joint Genome Institute"/>
            <person name="Lucas S."/>
            <person name="Copeland A."/>
            <person name="Lapidus A."/>
            <person name="Glavina del Rio T."/>
            <person name="Dalin E."/>
            <person name="Tice H."/>
            <person name="Bruce D."/>
            <person name="Goodwin L."/>
            <person name="Pitluck S."/>
            <person name="Schmutz J."/>
            <person name="Larimer F."/>
            <person name="Land M."/>
            <person name="Hauser L."/>
            <person name="Kyrpides N."/>
            <person name="Mikhailova N."/>
            <person name="Liu Z."/>
            <person name="Li T."/>
            <person name="Zhao F."/>
            <person name="Overmann J."/>
            <person name="Bryant D.A."/>
            <person name="Richardson P."/>
        </authorList>
    </citation>
    <scope>NUCLEOTIDE SEQUENCE [LARGE SCALE GENOMIC DNA]</scope>
    <source>
        <strain evidence="4">ATCC 35110 / GB-78</strain>
    </source>
</reference>
<dbReference type="OrthoDB" id="9760528at2"/>
<proteinExistence type="predicted"/>
<evidence type="ECO:0000259" key="2">
    <source>
        <dbReference type="Pfam" id="PF25917"/>
    </source>
</evidence>
<dbReference type="AlphaFoldDB" id="B3QS98"/>
<sequence length="424" mass="46513">MIRKENRSSTSDFELKHSIPHYYTTAMRLARIPKTARTFALSVYVLLVLIVLGLIFIPWQQNVIGSGTVTSFVPNARPQSIDAQIDGRIVKWFVNEGAPVAAGDTIAVLRDIDTKFLDTNFVEKNAIIRENTAKEQELSVIAAEQKVIQARQKHLSAIAQRENTKVGTATARIQYNRALALESEGLIPRKDLELSLLKYQKAISDSIKAEAELSIALRTIYAAEAERNAKERKANAIIAKAELEFGNVSQRKNAGVVIAPIDGTVVRISQAGPGQTVKKGSQLAIIAPETDDIAAEIMVGSLDAALISPGRPARMQFAGFPAIQFSGWPDMSLGTFGGTVAVIDAVDDGTGRYRVLIVPDQNDRAWPDRTFLRQGTEVTGWVLLNEVPLGYEFWRIMNGFPPIVPVKTNPKSHKDAKKTTKGEK</sequence>
<dbReference type="InterPro" id="IPR050739">
    <property type="entry name" value="MFP"/>
</dbReference>
<dbReference type="SUPFAM" id="SSF51230">
    <property type="entry name" value="Single hybrid motif"/>
    <property type="match status" value="1"/>
</dbReference>
<dbReference type="STRING" id="517418.Ctha_0017"/>
<dbReference type="eggNOG" id="COG0845">
    <property type="taxonomic scope" value="Bacteria"/>
</dbReference>
<dbReference type="InterPro" id="IPR058625">
    <property type="entry name" value="MdtA-like_BSH"/>
</dbReference>
<keyword evidence="1" id="KW-1133">Transmembrane helix</keyword>
<gene>
    <name evidence="3" type="ordered locus">Ctha_0017</name>
</gene>
<dbReference type="PANTHER" id="PTHR30386:SF27">
    <property type="entry name" value="MEMBRANE FUSION PROTEIN (MFP) FAMILY PROTEIN"/>
    <property type="match status" value="1"/>
</dbReference>
<dbReference type="RefSeq" id="WP_012498573.1">
    <property type="nucleotide sequence ID" value="NC_011026.1"/>
</dbReference>
<dbReference type="Pfam" id="PF25917">
    <property type="entry name" value="BSH_RND"/>
    <property type="match status" value="1"/>
</dbReference>
<dbReference type="Gene3D" id="2.40.50.100">
    <property type="match status" value="1"/>
</dbReference>
<protein>
    <submittedName>
        <fullName evidence="3">HlyD family secretion protein</fullName>
    </submittedName>
</protein>
<keyword evidence="1" id="KW-0812">Transmembrane</keyword>
<name>B3QS98_CHLT3</name>
<evidence type="ECO:0000313" key="3">
    <source>
        <dbReference type="EMBL" id="ACF12489.1"/>
    </source>
</evidence>
<organism evidence="3 4">
    <name type="scientific">Chloroherpeton thalassium (strain ATCC 35110 / GB-78)</name>
    <dbReference type="NCBI Taxonomy" id="517418"/>
    <lineage>
        <taxon>Bacteria</taxon>
        <taxon>Pseudomonadati</taxon>
        <taxon>Chlorobiota</taxon>
        <taxon>Chlorobiia</taxon>
        <taxon>Chlorobiales</taxon>
        <taxon>Chloroherpetonaceae</taxon>
        <taxon>Chloroherpeton</taxon>
    </lineage>
</organism>